<feature type="compositionally biased region" description="Basic and acidic residues" evidence="1">
    <location>
        <begin position="245"/>
        <end position="256"/>
    </location>
</feature>
<dbReference type="InterPro" id="IPR053168">
    <property type="entry name" value="Glutamic_endopeptidase"/>
</dbReference>
<dbReference type="PANTHER" id="PTHR31589">
    <property type="entry name" value="PROTEIN, PUTATIVE (DUF239)-RELATED-RELATED"/>
    <property type="match status" value="1"/>
</dbReference>
<evidence type="ECO:0000256" key="2">
    <source>
        <dbReference type="SAM" id="Phobius"/>
    </source>
</evidence>
<dbReference type="Proteomes" id="UP000729402">
    <property type="component" value="Unassembled WGS sequence"/>
</dbReference>
<feature type="domain" description="Neprosin PEP catalytic" evidence="3">
    <location>
        <begin position="337"/>
        <end position="591"/>
    </location>
</feature>
<evidence type="ECO:0000313" key="4">
    <source>
        <dbReference type="EMBL" id="KAG8067311.1"/>
    </source>
</evidence>
<keyword evidence="5" id="KW-1185">Reference proteome</keyword>
<comment type="caution">
    <text evidence="4">The sequence shown here is derived from an EMBL/GenBank/DDBJ whole genome shotgun (WGS) entry which is preliminary data.</text>
</comment>
<reference evidence="4" key="2">
    <citation type="submission" date="2021-02" db="EMBL/GenBank/DDBJ databases">
        <authorList>
            <person name="Kimball J.A."/>
            <person name="Haas M.W."/>
            <person name="Macchietto M."/>
            <person name="Kono T."/>
            <person name="Duquette J."/>
            <person name="Shao M."/>
        </authorList>
    </citation>
    <scope>NUCLEOTIDE SEQUENCE</scope>
    <source>
        <tissue evidence="4">Fresh leaf tissue</tissue>
    </source>
</reference>
<dbReference type="PANTHER" id="PTHR31589:SF131">
    <property type="entry name" value="OS05G0169800 PROTEIN"/>
    <property type="match status" value="1"/>
</dbReference>
<feature type="transmembrane region" description="Helical" evidence="2">
    <location>
        <begin position="163"/>
        <end position="182"/>
    </location>
</feature>
<name>A0A8J5T565_ZIZPA</name>
<dbReference type="PROSITE" id="PS52045">
    <property type="entry name" value="NEPROSIN_PEP_CD"/>
    <property type="match status" value="1"/>
</dbReference>
<feature type="compositionally biased region" description="Basic and acidic residues" evidence="1">
    <location>
        <begin position="334"/>
        <end position="344"/>
    </location>
</feature>
<sequence>MAFISSGSERTWMICPSFFTARLQASAGGAFSAPTSMEQFKIIDRNQSMIGVINLPVHRCKKSIVRVTAMHLGVKTQAAKLAGLVSGNLAFDDEKAKGRKRRRHKYFRDTDLHGHHVLIGWLEQESNKTSTPMQLQNHMSSTLMAASCCCRCCCFIAYKKSRLIIASFVSFLFFLLLLAASASATASKHGGSNGTTVPHSGEELLRFQRVKVQLARIRRASVKTIQSPDGDVIDCVPTHLQPAFEHPRLRGQKPEEAPAATPRRIRGHGGDEREDDDDDEHGSLPQAWWASGESCPEGTIPVRRTTEADLLRSSSVGRFGMKPRGGSGGGGGAARRDSTSSGHEHAVGYISGGQFYGAKASLNVWPAKVASPAEFSLSQIWLISGSFGNDLNTIEAGWQVSPQLYGDNNPRFFTYWTNDAYQETGCYNLHCSGFVQTNARIAMGAAISPISSYAGGQFDITLLIWKDPKQGHWWLQLGSGALVGYWPSFLFSHLGARADMAQFGGEVVNTRPSGSHTPTQMGSGRFPGEGYGRAAYFRNVQVVDWDNNLIPATGLRLLADRPSCYDIAGGQGGAWGSYFYYGGPGRSARCP</sequence>
<protein>
    <recommendedName>
        <fullName evidence="3">Neprosin PEP catalytic domain-containing protein</fullName>
    </recommendedName>
</protein>
<dbReference type="AlphaFoldDB" id="A0A8J5T565"/>
<keyword evidence="2" id="KW-1133">Transmembrane helix</keyword>
<dbReference type="InterPro" id="IPR004314">
    <property type="entry name" value="Neprosin"/>
</dbReference>
<proteinExistence type="predicted"/>
<accession>A0A8J5T565</accession>
<organism evidence="4 5">
    <name type="scientific">Zizania palustris</name>
    <name type="common">Northern wild rice</name>
    <dbReference type="NCBI Taxonomy" id="103762"/>
    <lineage>
        <taxon>Eukaryota</taxon>
        <taxon>Viridiplantae</taxon>
        <taxon>Streptophyta</taxon>
        <taxon>Embryophyta</taxon>
        <taxon>Tracheophyta</taxon>
        <taxon>Spermatophyta</taxon>
        <taxon>Magnoliopsida</taxon>
        <taxon>Liliopsida</taxon>
        <taxon>Poales</taxon>
        <taxon>Poaceae</taxon>
        <taxon>BOP clade</taxon>
        <taxon>Oryzoideae</taxon>
        <taxon>Oryzeae</taxon>
        <taxon>Zizaniinae</taxon>
        <taxon>Zizania</taxon>
    </lineage>
</organism>
<dbReference type="OrthoDB" id="1858978at2759"/>
<evidence type="ECO:0000256" key="1">
    <source>
        <dbReference type="SAM" id="MobiDB-lite"/>
    </source>
</evidence>
<keyword evidence="2" id="KW-0812">Transmembrane</keyword>
<feature type="compositionally biased region" description="Gly residues" evidence="1">
    <location>
        <begin position="323"/>
        <end position="333"/>
    </location>
</feature>
<reference evidence="4" key="1">
    <citation type="journal article" date="2021" name="bioRxiv">
        <title>Whole Genome Assembly and Annotation of Northern Wild Rice, Zizania palustris L., Supports a Whole Genome Duplication in the Zizania Genus.</title>
        <authorList>
            <person name="Haas M."/>
            <person name="Kono T."/>
            <person name="Macchietto M."/>
            <person name="Millas R."/>
            <person name="McGilp L."/>
            <person name="Shao M."/>
            <person name="Duquette J."/>
            <person name="Hirsch C.N."/>
            <person name="Kimball J."/>
        </authorList>
    </citation>
    <scope>NUCLEOTIDE SEQUENCE</scope>
    <source>
        <tissue evidence="4">Fresh leaf tissue</tissue>
    </source>
</reference>
<feature type="region of interest" description="Disordered" evidence="1">
    <location>
        <begin position="316"/>
        <end position="344"/>
    </location>
</feature>
<feature type="region of interest" description="Disordered" evidence="1">
    <location>
        <begin position="244"/>
        <end position="300"/>
    </location>
</feature>
<gene>
    <name evidence="4" type="ORF">GUJ93_ZPchr0005g16357</name>
</gene>
<dbReference type="EMBL" id="JAAALK010000284">
    <property type="protein sequence ID" value="KAG8067311.1"/>
    <property type="molecule type" value="Genomic_DNA"/>
</dbReference>
<dbReference type="InterPro" id="IPR025521">
    <property type="entry name" value="Neprosin_propep"/>
</dbReference>
<evidence type="ECO:0000259" key="3">
    <source>
        <dbReference type="PROSITE" id="PS52045"/>
    </source>
</evidence>
<evidence type="ECO:0000313" key="5">
    <source>
        <dbReference type="Proteomes" id="UP000729402"/>
    </source>
</evidence>
<dbReference type="FunFam" id="3.90.1320.10:FF:000001">
    <property type="entry name" value="Putative carboxyl-terminal proteinase"/>
    <property type="match status" value="1"/>
</dbReference>
<dbReference type="Pfam" id="PF14365">
    <property type="entry name" value="Neprosin_AP"/>
    <property type="match status" value="1"/>
</dbReference>
<dbReference type="Pfam" id="PF03080">
    <property type="entry name" value="Neprosin"/>
    <property type="match status" value="1"/>
</dbReference>
<keyword evidence="2" id="KW-0472">Membrane</keyword>